<evidence type="ECO:0000256" key="7">
    <source>
        <dbReference type="ARBA" id="ARBA00023270"/>
    </source>
</evidence>
<evidence type="ECO:0000256" key="1">
    <source>
        <dbReference type="ARBA" id="ARBA00000654"/>
    </source>
</evidence>
<dbReference type="EC" id="4.1.2.14" evidence="5"/>
<comment type="caution">
    <text evidence="9">The sequence shown here is derived from an EMBL/GenBank/DDBJ whole genome shotgun (WGS) entry which is preliminary data.</text>
</comment>
<dbReference type="PROSITE" id="PS00160">
    <property type="entry name" value="ALDOLASE_KDPG_KHG_2"/>
    <property type="match status" value="1"/>
</dbReference>
<evidence type="ECO:0000313" key="10">
    <source>
        <dbReference type="Proteomes" id="UP000541810"/>
    </source>
</evidence>
<comment type="subunit">
    <text evidence="4">Homotrimer.</text>
</comment>
<dbReference type="PANTHER" id="PTHR30246">
    <property type="entry name" value="2-KETO-3-DEOXY-6-PHOSPHOGLUCONATE ALDOLASE"/>
    <property type="match status" value="1"/>
</dbReference>
<dbReference type="SUPFAM" id="SSF51569">
    <property type="entry name" value="Aldolase"/>
    <property type="match status" value="1"/>
</dbReference>
<dbReference type="InterPro" id="IPR031337">
    <property type="entry name" value="KDPG/KHG_AS_1"/>
</dbReference>
<dbReference type="Gene3D" id="3.20.20.70">
    <property type="entry name" value="Aldolase class I"/>
    <property type="match status" value="1"/>
</dbReference>
<dbReference type="Pfam" id="PF01081">
    <property type="entry name" value="Aldolase"/>
    <property type="match status" value="1"/>
</dbReference>
<evidence type="ECO:0000256" key="8">
    <source>
        <dbReference type="ARBA" id="ARBA00023277"/>
    </source>
</evidence>
<dbReference type="CDD" id="cd00452">
    <property type="entry name" value="KDPG_aldolase"/>
    <property type="match status" value="1"/>
</dbReference>
<dbReference type="GO" id="GO:0008675">
    <property type="term" value="F:2-dehydro-3-deoxy-phosphogluconate aldolase activity"/>
    <property type="evidence" value="ECO:0007669"/>
    <property type="project" value="UniProtKB-EC"/>
</dbReference>
<proteinExistence type="inferred from homology"/>
<keyword evidence="6 9" id="KW-0456">Lyase</keyword>
<evidence type="ECO:0000256" key="3">
    <source>
        <dbReference type="ARBA" id="ARBA00006906"/>
    </source>
</evidence>
<dbReference type="Proteomes" id="UP000541810">
    <property type="component" value="Unassembled WGS sequence"/>
</dbReference>
<dbReference type="PROSITE" id="PS00159">
    <property type="entry name" value="ALDOLASE_KDPG_KHG_1"/>
    <property type="match status" value="1"/>
</dbReference>
<evidence type="ECO:0000256" key="4">
    <source>
        <dbReference type="ARBA" id="ARBA00011233"/>
    </source>
</evidence>
<evidence type="ECO:0000256" key="6">
    <source>
        <dbReference type="ARBA" id="ARBA00023239"/>
    </source>
</evidence>
<keyword evidence="8" id="KW-0119">Carbohydrate metabolism</keyword>
<comment type="pathway">
    <text evidence="2">Carbohydrate acid metabolism; 2-dehydro-3-deoxy-D-gluconate degradation; D-glyceraldehyde 3-phosphate and pyruvate from 2-dehydro-3-deoxy-D-gluconate: step 2/2.</text>
</comment>
<protein>
    <recommendedName>
        <fullName evidence="5">2-dehydro-3-deoxy-phosphogluconate aldolase</fullName>
        <ecNumber evidence="5">4.1.2.14</ecNumber>
    </recommendedName>
</protein>
<dbReference type="PANTHER" id="PTHR30246:SF1">
    <property type="entry name" value="2-DEHYDRO-3-DEOXY-6-PHOSPHOGALACTONATE ALDOLASE-RELATED"/>
    <property type="match status" value="1"/>
</dbReference>
<keyword evidence="10" id="KW-1185">Reference proteome</keyword>
<evidence type="ECO:0000256" key="2">
    <source>
        <dbReference type="ARBA" id="ARBA00004736"/>
    </source>
</evidence>
<dbReference type="NCBIfam" id="TIGR01182">
    <property type="entry name" value="eda"/>
    <property type="match status" value="1"/>
</dbReference>
<evidence type="ECO:0000256" key="5">
    <source>
        <dbReference type="ARBA" id="ARBA00013063"/>
    </source>
</evidence>
<comment type="similarity">
    <text evidence="3">Belongs to the KHG/KDPG aldolase family.</text>
</comment>
<dbReference type="AlphaFoldDB" id="A0A7X0H4I8"/>
<accession>A0A7X0H4I8</accession>
<dbReference type="EMBL" id="JACHGY010000001">
    <property type="protein sequence ID" value="MBB6429158.1"/>
    <property type="molecule type" value="Genomic_DNA"/>
</dbReference>
<comment type="catalytic activity">
    <reaction evidence="1">
        <text>2-dehydro-3-deoxy-6-phospho-D-gluconate = D-glyceraldehyde 3-phosphate + pyruvate</text>
        <dbReference type="Rhea" id="RHEA:17089"/>
        <dbReference type="ChEBI" id="CHEBI:15361"/>
        <dbReference type="ChEBI" id="CHEBI:57569"/>
        <dbReference type="ChEBI" id="CHEBI:59776"/>
        <dbReference type="EC" id="4.1.2.14"/>
    </reaction>
</comment>
<dbReference type="InterPro" id="IPR031338">
    <property type="entry name" value="KDPG/KHG_AS_2"/>
</dbReference>
<gene>
    <name evidence="9" type="ORF">HNQ40_000964</name>
</gene>
<dbReference type="RefSeq" id="WP_184676745.1">
    <property type="nucleotide sequence ID" value="NZ_JACHGY010000001.1"/>
</dbReference>
<name>A0A7X0H4I8_9BACT</name>
<dbReference type="InterPro" id="IPR013785">
    <property type="entry name" value="Aldolase_TIM"/>
</dbReference>
<reference evidence="9 10" key="1">
    <citation type="submission" date="2020-08" db="EMBL/GenBank/DDBJ databases">
        <title>Genomic Encyclopedia of Type Strains, Phase IV (KMG-IV): sequencing the most valuable type-strain genomes for metagenomic binning, comparative biology and taxonomic classification.</title>
        <authorList>
            <person name="Goeker M."/>
        </authorList>
    </citation>
    <scope>NUCLEOTIDE SEQUENCE [LARGE SCALE GENOMIC DNA]</scope>
    <source>
        <strain evidence="9 10">DSM 103725</strain>
    </source>
</reference>
<sequence length="223" mass="23400">MHNAFPNHLIERLESTRVVAGFSTEEVDDAVATANALYDGGIDALEVTLRTPAAIDGIRAIAEARPEMLVGVGTILTPDQVHQVKDAGAAFGVAPGLSPQVIQAARDAELPFAPGVMTPSDLTQAIELGLRFVKLFPAEAAGGKDYLNSLAAPFASYGIRYFPFGGVKNENVADYLSLPAVAAVGGTWIAPASMIAARDWAGITRRAEEARATVERLALSEVA</sequence>
<evidence type="ECO:0000313" key="9">
    <source>
        <dbReference type="EMBL" id="MBB6429158.1"/>
    </source>
</evidence>
<dbReference type="InterPro" id="IPR000887">
    <property type="entry name" value="Aldlse_KDPG_KHG"/>
</dbReference>
<keyword evidence="7" id="KW-0704">Schiff base</keyword>
<organism evidence="9 10">
    <name type="scientific">Algisphaera agarilytica</name>
    <dbReference type="NCBI Taxonomy" id="1385975"/>
    <lineage>
        <taxon>Bacteria</taxon>
        <taxon>Pseudomonadati</taxon>
        <taxon>Planctomycetota</taxon>
        <taxon>Phycisphaerae</taxon>
        <taxon>Phycisphaerales</taxon>
        <taxon>Phycisphaeraceae</taxon>
        <taxon>Algisphaera</taxon>
    </lineage>
</organism>